<dbReference type="EMBL" id="LR902489">
    <property type="protein sequence ID" value="CAD7250629.1"/>
    <property type="molecule type" value="Genomic_DNA"/>
</dbReference>
<feature type="repeat" description="WD" evidence="3">
    <location>
        <begin position="48"/>
        <end position="89"/>
    </location>
</feature>
<dbReference type="SMART" id="SM00320">
    <property type="entry name" value="WD40"/>
    <property type="match status" value="2"/>
</dbReference>
<feature type="non-terminal residue" evidence="5">
    <location>
        <position position="1"/>
    </location>
</feature>
<dbReference type="InterPro" id="IPR059169">
    <property type="entry name" value="GCP5_N_ext"/>
</dbReference>
<proteinExistence type="predicted"/>
<dbReference type="EMBL" id="CAJPEV010002972">
    <property type="protein sequence ID" value="CAG0898566.1"/>
    <property type="molecule type" value="Genomic_DNA"/>
</dbReference>
<feature type="repeat" description="WD" evidence="3">
    <location>
        <begin position="5"/>
        <end position="47"/>
    </location>
</feature>
<dbReference type="CDD" id="cd22572">
    <property type="entry name" value="GCP5_NTD"/>
    <property type="match status" value="1"/>
</dbReference>
<protein>
    <submittedName>
        <fullName evidence="5">Uncharacterized protein</fullName>
    </submittedName>
</protein>
<evidence type="ECO:0000256" key="2">
    <source>
        <dbReference type="ARBA" id="ARBA00022737"/>
    </source>
</evidence>
<sequence length="1013" mass="114576">MQLVLVGHEGGVLCVGIGSVEGRAVVSGSRDRTLIKWSLDTGEELLIMRQHLDDVTALAITADGSLAVSGSLDGTVCAWNLNDGSLLSQMGLGSPIDGLLCSTDASAICVKLEFCNTAPILCLHNTPASRIQPVPVNVLPPGPDSLRFRFRGNYMQGSAMELRNAVKKKPMMRKEFSLDTYTWQKKYGRLLSRELPRLGSTSSLDEVTSVGEEDPGKIILSLQCGQKKGSWGSVFQSRSSSLAKLPMKREDTRDSRETNDVIHKRREPVESLEMERRHQQRKLAKKLITQITGLKEDDGNFTACEEYVLPNWEHHRFTSVNSHQVRREVEGLIERFKIEAMYEEAEVLEKCFKELLQSPAFVNHEEVDLPWSVLQLLLILCHKSAELGLPGACPPHRTTRLKGGESITKSQLERLSPIMSCSLTPPDDTLSDWSSMDEEEQDEKTHRKATESHEETAVEEERPIDPPGSLLFIGIQQEKCATRRPTPPWIQHDGIVAVKEHLQSLLHPIVWSGSGELSEDLLVWDILNALSSCTVMPETSFLIQLVEFGKWELKAGYSFPHLHMVSTKVVPTLLWAEEELHSMLGDLRLLHALHVKVFQSGPPSSSKTLEAVRIEPSWAKGFSIKSGVIKALKKELGPKWRPLSFILPLAPNLMAAGKSHALLREIRSKHPHRAYIASSSPLTMLNLHEQLRTEVYNQDLKEEIVTDRDQKKNEEWELRVSMWQPKSEAWKEENDPFLLMLAAKCYETSSSGLCLRDLKKILEEIIRIPIEKECVRVCQKLHKILHDHFRLGICLEAMQKVFFCQHEPLARDFAAQIFSKIIRNEEVKDVEATSWLRDSISEWEPVAALGFSVHLPAAKSQSDPFTYIQEVKINFEVGLEWGFVEGRRLCLLRAWLLHFVSSVHSHLFYGAILPPLRLFREIYACTDDIQDTMESWKELVGRVHKQSLLGPGLDRLCKAVRSVLPITHQLRRIWGGHGTMEDLVALETSYMNHHQFLAAALQSITRLRSHPFC</sequence>
<dbReference type="GO" id="GO:1990234">
    <property type="term" value="C:transferase complex"/>
    <property type="evidence" value="ECO:0007669"/>
    <property type="project" value="UniProtKB-ARBA"/>
</dbReference>
<name>A0A7R9FPZ9_9CRUS</name>
<dbReference type="InterPro" id="IPR042241">
    <property type="entry name" value="GCP_C_sf"/>
</dbReference>
<organism evidence="5">
    <name type="scientific">Darwinula stevensoni</name>
    <dbReference type="NCBI Taxonomy" id="69355"/>
    <lineage>
        <taxon>Eukaryota</taxon>
        <taxon>Metazoa</taxon>
        <taxon>Ecdysozoa</taxon>
        <taxon>Arthropoda</taxon>
        <taxon>Crustacea</taxon>
        <taxon>Oligostraca</taxon>
        <taxon>Ostracoda</taxon>
        <taxon>Podocopa</taxon>
        <taxon>Podocopida</taxon>
        <taxon>Darwinulocopina</taxon>
        <taxon>Darwinuloidea</taxon>
        <taxon>Darwinulidae</taxon>
        <taxon>Darwinula</taxon>
    </lineage>
</organism>
<dbReference type="PANTHER" id="PTHR22847:SF637">
    <property type="entry name" value="WD REPEAT DOMAIN 5B"/>
    <property type="match status" value="1"/>
</dbReference>
<dbReference type="OrthoDB" id="6344705at2759"/>
<accession>A0A7R9FPZ9</accession>
<evidence type="ECO:0000256" key="3">
    <source>
        <dbReference type="PROSITE-ProRule" id="PRU00221"/>
    </source>
</evidence>
<evidence type="ECO:0000313" key="6">
    <source>
        <dbReference type="Proteomes" id="UP000677054"/>
    </source>
</evidence>
<evidence type="ECO:0000256" key="1">
    <source>
        <dbReference type="ARBA" id="ARBA00022574"/>
    </source>
</evidence>
<keyword evidence="2" id="KW-0677">Repeat</keyword>
<dbReference type="InterPro" id="IPR015943">
    <property type="entry name" value="WD40/YVTN_repeat-like_dom_sf"/>
</dbReference>
<dbReference type="AlphaFoldDB" id="A0A7R9FPZ9"/>
<dbReference type="PANTHER" id="PTHR22847">
    <property type="entry name" value="WD40 REPEAT PROTEIN"/>
    <property type="match status" value="1"/>
</dbReference>
<dbReference type="InterPro" id="IPR019775">
    <property type="entry name" value="WD40_repeat_CS"/>
</dbReference>
<dbReference type="Gene3D" id="1.20.120.1900">
    <property type="entry name" value="Gamma-tubulin complex, C-terminal domain"/>
    <property type="match status" value="1"/>
</dbReference>
<keyword evidence="1 3" id="KW-0853">WD repeat</keyword>
<reference evidence="5" key="1">
    <citation type="submission" date="2020-11" db="EMBL/GenBank/DDBJ databases">
        <authorList>
            <person name="Tran Van P."/>
        </authorList>
    </citation>
    <scope>NUCLEOTIDE SEQUENCE</scope>
</reference>
<dbReference type="Proteomes" id="UP000677054">
    <property type="component" value="Unassembled WGS sequence"/>
</dbReference>
<dbReference type="Pfam" id="PF00400">
    <property type="entry name" value="WD40"/>
    <property type="match status" value="2"/>
</dbReference>
<dbReference type="InterPro" id="IPR001680">
    <property type="entry name" value="WD40_rpt"/>
</dbReference>
<feature type="region of interest" description="Disordered" evidence="4">
    <location>
        <begin position="422"/>
        <end position="463"/>
    </location>
</feature>
<dbReference type="InterPro" id="IPR036322">
    <property type="entry name" value="WD40_repeat_dom_sf"/>
</dbReference>
<feature type="compositionally biased region" description="Basic and acidic residues" evidence="4">
    <location>
        <begin position="443"/>
        <end position="463"/>
    </location>
</feature>
<dbReference type="PROSITE" id="PS50082">
    <property type="entry name" value="WD_REPEATS_2"/>
    <property type="match status" value="2"/>
</dbReference>
<dbReference type="PROSITE" id="PS00678">
    <property type="entry name" value="WD_REPEATS_1"/>
    <property type="match status" value="1"/>
</dbReference>
<keyword evidence="6" id="KW-1185">Reference proteome</keyword>
<dbReference type="PROSITE" id="PS50294">
    <property type="entry name" value="WD_REPEATS_REGION"/>
    <property type="match status" value="1"/>
</dbReference>
<dbReference type="Gene3D" id="2.130.10.10">
    <property type="entry name" value="YVTN repeat-like/Quinoprotein amine dehydrogenase"/>
    <property type="match status" value="1"/>
</dbReference>
<evidence type="ECO:0000313" key="5">
    <source>
        <dbReference type="EMBL" id="CAD7250629.1"/>
    </source>
</evidence>
<evidence type="ECO:0000256" key="4">
    <source>
        <dbReference type="SAM" id="MobiDB-lite"/>
    </source>
</evidence>
<dbReference type="SUPFAM" id="SSF50978">
    <property type="entry name" value="WD40 repeat-like"/>
    <property type="match status" value="1"/>
</dbReference>
<gene>
    <name evidence="5" type="ORF">DSTB1V02_LOCUS10399</name>
</gene>